<evidence type="ECO:0000313" key="7">
    <source>
        <dbReference type="Proteomes" id="UP001156666"/>
    </source>
</evidence>
<reference evidence="6" key="2">
    <citation type="submission" date="2023-01" db="EMBL/GenBank/DDBJ databases">
        <title>Draft genome sequence of Portibacter lacus strain NBRC 108769.</title>
        <authorList>
            <person name="Sun Q."/>
            <person name="Mori K."/>
        </authorList>
    </citation>
    <scope>NUCLEOTIDE SEQUENCE</scope>
    <source>
        <strain evidence="6">NBRC 108769</strain>
    </source>
</reference>
<dbReference type="InterPro" id="IPR012336">
    <property type="entry name" value="Thioredoxin-like_fold"/>
</dbReference>
<evidence type="ECO:0000259" key="5">
    <source>
        <dbReference type="PROSITE" id="PS51352"/>
    </source>
</evidence>
<dbReference type="InterPro" id="IPR036249">
    <property type="entry name" value="Thioredoxin-like_sf"/>
</dbReference>
<dbReference type="CDD" id="cd02966">
    <property type="entry name" value="TlpA_like_family"/>
    <property type="match status" value="1"/>
</dbReference>
<dbReference type="Gene3D" id="3.40.30.10">
    <property type="entry name" value="Glutaredoxin"/>
    <property type="match status" value="1"/>
</dbReference>
<evidence type="ECO:0000256" key="3">
    <source>
        <dbReference type="ARBA" id="ARBA00023157"/>
    </source>
</evidence>
<dbReference type="EMBL" id="BSOH01000005">
    <property type="protein sequence ID" value="GLR16275.1"/>
    <property type="molecule type" value="Genomic_DNA"/>
</dbReference>
<dbReference type="GO" id="GO:0030313">
    <property type="term" value="C:cell envelope"/>
    <property type="evidence" value="ECO:0007669"/>
    <property type="project" value="UniProtKB-SubCell"/>
</dbReference>
<name>A0AA37WEN4_9BACT</name>
<protein>
    <recommendedName>
        <fullName evidence="5">Thioredoxin domain-containing protein</fullName>
    </recommendedName>
</protein>
<keyword evidence="7" id="KW-1185">Reference proteome</keyword>
<evidence type="ECO:0000256" key="1">
    <source>
        <dbReference type="ARBA" id="ARBA00004196"/>
    </source>
</evidence>
<accession>A0AA37WEN4</accession>
<comment type="subcellular location">
    <subcellularLocation>
        <location evidence="1">Cell envelope</location>
    </subcellularLocation>
</comment>
<organism evidence="6 7">
    <name type="scientific">Portibacter lacus</name>
    <dbReference type="NCBI Taxonomy" id="1099794"/>
    <lineage>
        <taxon>Bacteria</taxon>
        <taxon>Pseudomonadati</taxon>
        <taxon>Bacteroidota</taxon>
        <taxon>Saprospiria</taxon>
        <taxon>Saprospirales</taxon>
        <taxon>Haliscomenobacteraceae</taxon>
        <taxon>Portibacter</taxon>
    </lineage>
</organism>
<dbReference type="AlphaFoldDB" id="A0AA37WEN4"/>
<feature type="domain" description="Thioredoxin" evidence="5">
    <location>
        <begin position="337"/>
        <end position="491"/>
    </location>
</feature>
<dbReference type="PANTHER" id="PTHR42852:SF6">
    <property type="entry name" value="THIOL:DISULFIDE INTERCHANGE PROTEIN DSBE"/>
    <property type="match status" value="1"/>
</dbReference>
<sequence>MLSLCSIILENKERMKITSIIALIAFSINLGFSQSKIDITFKNYDKDFVVIGYYYGDRQLVLDTVMRNDQDHFLYENEENLNSGVYLLLMSPNNRYIQFLVNDQEQNFSIALDTLDLGKPIIEGSADNQLFLDYVTFLNKKGTQNEALISEMNAKKEKGESTESIDLKRKAIDAEVKAYQKNIIDNHPNTITSTLISSTKDVEIPEFQGSAEEVKLKQYQYYRNHYFENIDLGNPVYLRTPFVHNKVDSYINKLTSQAPDSLIQAIDFILEKMEPAQETYKFYLSYFLNTYAGAKVVGQDAIYVHLVDNYYAKGKADWVDEENLTKIVTEANKIRPTLIGKMAQDITVFRRDSTPITLSEIESKYLILYFWAPDCGHCKKATPHMIDFYKKYKDSADVEILAVCTKHRDKEPACWESVDEKGMDLWINASDTYHLSNFRAKYNVEQTPSIFILNEKREIIMKRIGAEYLDEVMSEIIRIDDAEAAANAQMK</sequence>
<dbReference type="PROSITE" id="PS51352">
    <property type="entry name" value="THIOREDOXIN_2"/>
    <property type="match status" value="1"/>
</dbReference>
<dbReference type="PANTHER" id="PTHR42852">
    <property type="entry name" value="THIOL:DISULFIDE INTERCHANGE PROTEIN DSBE"/>
    <property type="match status" value="1"/>
</dbReference>
<dbReference type="Pfam" id="PF17127">
    <property type="entry name" value="DUF5106"/>
    <property type="match status" value="1"/>
</dbReference>
<evidence type="ECO:0000256" key="2">
    <source>
        <dbReference type="ARBA" id="ARBA00022748"/>
    </source>
</evidence>
<evidence type="ECO:0000256" key="4">
    <source>
        <dbReference type="ARBA" id="ARBA00023284"/>
    </source>
</evidence>
<keyword evidence="4" id="KW-0676">Redox-active center</keyword>
<dbReference type="InterPro" id="IPR013766">
    <property type="entry name" value="Thioredoxin_domain"/>
</dbReference>
<dbReference type="Proteomes" id="UP001156666">
    <property type="component" value="Unassembled WGS sequence"/>
</dbReference>
<keyword evidence="2" id="KW-0201">Cytochrome c-type biogenesis</keyword>
<dbReference type="Pfam" id="PF13905">
    <property type="entry name" value="Thioredoxin_8"/>
    <property type="match status" value="1"/>
</dbReference>
<dbReference type="InterPro" id="IPR033395">
    <property type="entry name" value="DUF5106"/>
</dbReference>
<dbReference type="SUPFAM" id="SSF52833">
    <property type="entry name" value="Thioredoxin-like"/>
    <property type="match status" value="1"/>
</dbReference>
<proteinExistence type="predicted"/>
<evidence type="ECO:0000313" key="6">
    <source>
        <dbReference type="EMBL" id="GLR16275.1"/>
    </source>
</evidence>
<keyword evidence="3" id="KW-1015">Disulfide bond</keyword>
<comment type="caution">
    <text evidence="6">The sequence shown here is derived from an EMBL/GenBank/DDBJ whole genome shotgun (WGS) entry which is preliminary data.</text>
</comment>
<reference evidence="6" key="1">
    <citation type="journal article" date="2014" name="Int. J. Syst. Evol. Microbiol.">
        <title>Complete genome sequence of Corynebacterium casei LMG S-19264T (=DSM 44701T), isolated from a smear-ripened cheese.</title>
        <authorList>
            <consortium name="US DOE Joint Genome Institute (JGI-PGF)"/>
            <person name="Walter F."/>
            <person name="Albersmeier A."/>
            <person name="Kalinowski J."/>
            <person name="Ruckert C."/>
        </authorList>
    </citation>
    <scope>NUCLEOTIDE SEQUENCE</scope>
    <source>
        <strain evidence="6">NBRC 108769</strain>
    </source>
</reference>
<dbReference type="InterPro" id="IPR050553">
    <property type="entry name" value="Thioredoxin_ResA/DsbE_sf"/>
</dbReference>
<dbReference type="GO" id="GO:0017004">
    <property type="term" value="P:cytochrome complex assembly"/>
    <property type="evidence" value="ECO:0007669"/>
    <property type="project" value="UniProtKB-KW"/>
</dbReference>
<gene>
    <name evidence="6" type="ORF">GCM10007940_08900</name>
</gene>